<keyword evidence="1" id="KW-0812">Transmembrane</keyword>
<name>A0A1W0X5Y0_HYPEX</name>
<dbReference type="Gene3D" id="1.20.1070.10">
    <property type="entry name" value="Rhodopsin 7-helix transmembrane proteins"/>
    <property type="match status" value="1"/>
</dbReference>
<keyword evidence="4" id="KW-1185">Reference proteome</keyword>
<feature type="signal peptide" evidence="2">
    <location>
        <begin position="1"/>
        <end position="17"/>
    </location>
</feature>
<organism evidence="3 4">
    <name type="scientific">Hypsibius exemplaris</name>
    <name type="common">Freshwater tardigrade</name>
    <dbReference type="NCBI Taxonomy" id="2072580"/>
    <lineage>
        <taxon>Eukaryota</taxon>
        <taxon>Metazoa</taxon>
        <taxon>Ecdysozoa</taxon>
        <taxon>Tardigrada</taxon>
        <taxon>Eutardigrada</taxon>
        <taxon>Parachela</taxon>
        <taxon>Hypsibioidea</taxon>
        <taxon>Hypsibiidae</taxon>
        <taxon>Hypsibius</taxon>
    </lineage>
</organism>
<evidence type="ECO:0000256" key="2">
    <source>
        <dbReference type="SAM" id="SignalP"/>
    </source>
</evidence>
<reference evidence="4" key="1">
    <citation type="submission" date="2017-01" db="EMBL/GenBank/DDBJ databases">
        <title>Comparative genomics of anhydrobiosis in the tardigrade Hypsibius dujardini.</title>
        <authorList>
            <person name="Yoshida Y."/>
            <person name="Koutsovoulos G."/>
            <person name="Laetsch D."/>
            <person name="Stevens L."/>
            <person name="Kumar S."/>
            <person name="Horikawa D."/>
            <person name="Ishino K."/>
            <person name="Komine S."/>
            <person name="Tomita M."/>
            <person name="Blaxter M."/>
            <person name="Arakawa K."/>
        </authorList>
    </citation>
    <scope>NUCLEOTIDE SEQUENCE [LARGE SCALE GENOMIC DNA]</scope>
    <source>
        <strain evidence="4">Z151</strain>
    </source>
</reference>
<protein>
    <recommendedName>
        <fullName evidence="5">G-protein coupled receptors family 1 profile domain-containing protein</fullName>
    </recommendedName>
</protein>
<sequence>MNVLSWMIALVTNLLLALDNMAYHLVDNRSNGGCTFLLTGKGPNVPLANTIVGIYIPTAVIGISYAMFLLKTCRHHSGPQSGSRICRRRLELSRTMLILFMWHCASLSRQF</sequence>
<evidence type="ECO:0000313" key="4">
    <source>
        <dbReference type="Proteomes" id="UP000192578"/>
    </source>
</evidence>
<evidence type="ECO:0008006" key="5">
    <source>
        <dbReference type="Google" id="ProtNLM"/>
    </source>
</evidence>
<proteinExistence type="predicted"/>
<gene>
    <name evidence="3" type="ORF">BV898_03057</name>
</gene>
<dbReference type="AlphaFoldDB" id="A0A1W0X5Y0"/>
<dbReference type="EMBL" id="MTYJ01000014">
    <property type="protein sequence ID" value="OQV23007.1"/>
    <property type="molecule type" value="Genomic_DNA"/>
</dbReference>
<keyword evidence="1" id="KW-0472">Membrane</keyword>
<keyword evidence="1" id="KW-1133">Transmembrane helix</keyword>
<feature type="chain" id="PRO_5012415878" description="G-protein coupled receptors family 1 profile domain-containing protein" evidence="2">
    <location>
        <begin position="18"/>
        <end position="111"/>
    </location>
</feature>
<dbReference type="SUPFAM" id="SSF81321">
    <property type="entry name" value="Family A G protein-coupled receptor-like"/>
    <property type="match status" value="1"/>
</dbReference>
<comment type="caution">
    <text evidence="3">The sequence shown here is derived from an EMBL/GenBank/DDBJ whole genome shotgun (WGS) entry which is preliminary data.</text>
</comment>
<accession>A0A1W0X5Y0</accession>
<evidence type="ECO:0000313" key="3">
    <source>
        <dbReference type="EMBL" id="OQV23007.1"/>
    </source>
</evidence>
<evidence type="ECO:0000256" key="1">
    <source>
        <dbReference type="SAM" id="Phobius"/>
    </source>
</evidence>
<dbReference type="Proteomes" id="UP000192578">
    <property type="component" value="Unassembled WGS sequence"/>
</dbReference>
<feature type="transmembrane region" description="Helical" evidence="1">
    <location>
        <begin position="47"/>
        <end position="70"/>
    </location>
</feature>
<keyword evidence="2" id="KW-0732">Signal</keyword>